<accession>A0AAD7ZG58</accession>
<evidence type="ECO:0000256" key="1">
    <source>
        <dbReference type="SAM" id="MobiDB-lite"/>
    </source>
</evidence>
<protein>
    <recommendedName>
        <fullName evidence="4">Phorbol-ester/DAG-type domain-containing protein</fullName>
    </recommendedName>
</protein>
<dbReference type="AlphaFoldDB" id="A0AAD7ZG58"/>
<sequence length="286" mass="30787">IWLKDAVQCRECAMTCHKKCVAKCQLGTVCSPHGAQRRASAVVDDGGQTRSLELLVPSTQPRRASAQPEIITTSVDDGDTTPQGQRRGIGSLLATVASAAQAHSLKRVGSANNLALPTMASSSHLSRSLPPSPAGSRKTSLAGNPFQFPHLLLDADAGDDVSVALDHLLQHPNDDDLMSIAKSTGKELYSNLSPPERKHKINKMAAIDTETQLRMQLAQREQEMKDPSEHTKIAFLIGKSDEKVQALAVLMLHFCAGLQHTQDQEEALKREVDSGSGDDVSIESTQ</sequence>
<reference evidence="2" key="2">
    <citation type="submission" date="2023-05" db="EMBL/GenBank/DDBJ databases">
        <authorList>
            <person name="Fouks B."/>
        </authorList>
    </citation>
    <scope>NUCLEOTIDE SEQUENCE</scope>
    <source>
        <strain evidence="2">Stay&amp;Tobe</strain>
        <tissue evidence="2">Testes</tissue>
    </source>
</reference>
<dbReference type="GO" id="GO:1990456">
    <property type="term" value="P:mitochondrion-endoplasmic reticulum membrane tethering"/>
    <property type="evidence" value="ECO:0007669"/>
    <property type="project" value="InterPro"/>
</dbReference>
<dbReference type="Proteomes" id="UP001233999">
    <property type="component" value="Unassembled WGS sequence"/>
</dbReference>
<evidence type="ECO:0000313" key="3">
    <source>
        <dbReference type="Proteomes" id="UP001233999"/>
    </source>
</evidence>
<comment type="caution">
    <text evidence="2">The sequence shown here is derived from an EMBL/GenBank/DDBJ whole genome shotgun (WGS) entry which is preliminary data.</text>
</comment>
<proteinExistence type="predicted"/>
<dbReference type="GO" id="GO:0051560">
    <property type="term" value="P:mitochondrial calcium ion homeostasis"/>
    <property type="evidence" value="ECO:0007669"/>
    <property type="project" value="InterPro"/>
</dbReference>
<keyword evidence="3" id="KW-1185">Reference proteome</keyword>
<dbReference type="EMBL" id="JASPKZ010008479">
    <property type="protein sequence ID" value="KAJ9579353.1"/>
    <property type="molecule type" value="Genomic_DNA"/>
</dbReference>
<dbReference type="InterPro" id="IPR039275">
    <property type="entry name" value="PDZD8"/>
</dbReference>
<feature type="non-terminal residue" evidence="2">
    <location>
        <position position="286"/>
    </location>
</feature>
<dbReference type="PANTHER" id="PTHR21519">
    <property type="entry name" value="PDZ DOMAIN-CONTAINING PROTEIN 8"/>
    <property type="match status" value="1"/>
</dbReference>
<dbReference type="GO" id="GO:0044233">
    <property type="term" value="C:mitochondria-associated endoplasmic reticulum membrane contact site"/>
    <property type="evidence" value="ECO:0007669"/>
    <property type="project" value="InterPro"/>
</dbReference>
<evidence type="ECO:0000313" key="2">
    <source>
        <dbReference type="EMBL" id="KAJ9579353.1"/>
    </source>
</evidence>
<evidence type="ECO:0008006" key="4">
    <source>
        <dbReference type="Google" id="ProtNLM"/>
    </source>
</evidence>
<organism evidence="2 3">
    <name type="scientific">Diploptera punctata</name>
    <name type="common">Pacific beetle cockroach</name>
    <dbReference type="NCBI Taxonomy" id="6984"/>
    <lineage>
        <taxon>Eukaryota</taxon>
        <taxon>Metazoa</taxon>
        <taxon>Ecdysozoa</taxon>
        <taxon>Arthropoda</taxon>
        <taxon>Hexapoda</taxon>
        <taxon>Insecta</taxon>
        <taxon>Pterygota</taxon>
        <taxon>Neoptera</taxon>
        <taxon>Polyneoptera</taxon>
        <taxon>Dictyoptera</taxon>
        <taxon>Blattodea</taxon>
        <taxon>Blaberoidea</taxon>
        <taxon>Blaberidae</taxon>
        <taxon>Diplopterinae</taxon>
        <taxon>Diploptera</taxon>
    </lineage>
</organism>
<dbReference type="PANTHER" id="PTHR21519:SF1">
    <property type="entry name" value="PDZ DOMAIN-CONTAINING PROTEIN 8"/>
    <property type="match status" value="1"/>
</dbReference>
<gene>
    <name evidence="2" type="ORF">L9F63_024539</name>
</gene>
<dbReference type="GO" id="GO:0005739">
    <property type="term" value="C:mitochondrion"/>
    <property type="evidence" value="ECO:0007669"/>
    <property type="project" value="GOC"/>
</dbReference>
<reference evidence="2" key="1">
    <citation type="journal article" date="2023" name="IScience">
        <title>Live-bearing cockroach genome reveals convergent evolutionary mechanisms linked to viviparity in insects and beyond.</title>
        <authorList>
            <person name="Fouks B."/>
            <person name="Harrison M.C."/>
            <person name="Mikhailova A.A."/>
            <person name="Marchal E."/>
            <person name="English S."/>
            <person name="Carruthers M."/>
            <person name="Jennings E.C."/>
            <person name="Chiamaka E.L."/>
            <person name="Frigard R.A."/>
            <person name="Pippel M."/>
            <person name="Attardo G.M."/>
            <person name="Benoit J.B."/>
            <person name="Bornberg-Bauer E."/>
            <person name="Tobe S.S."/>
        </authorList>
    </citation>
    <scope>NUCLEOTIDE SEQUENCE</scope>
    <source>
        <strain evidence="2">Stay&amp;Tobe</strain>
    </source>
</reference>
<feature type="region of interest" description="Disordered" evidence="1">
    <location>
        <begin position="121"/>
        <end position="140"/>
    </location>
</feature>
<name>A0AAD7ZG58_DIPPU</name>